<dbReference type="Proteomes" id="UP001159100">
    <property type="component" value="Unassembled WGS sequence"/>
</dbReference>
<feature type="coiled-coil region" evidence="1">
    <location>
        <begin position="158"/>
        <end position="185"/>
    </location>
</feature>
<dbReference type="EMBL" id="JARBWL010000001">
    <property type="protein sequence ID" value="MDI2590421.1"/>
    <property type="molecule type" value="Genomic_DNA"/>
</dbReference>
<evidence type="ECO:0000313" key="2">
    <source>
        <dbReference type="EMBL" id="MDI2590421.1"/>
    </source>
</evidence>
<name>A0ABT6QI40_9PSED</name>
<dbReference type="InterPro" id="IPR008611">
    <property type="entry name" value="SctB2-like"/>
</dbReference>
<evidence type="ECO:0000313" key="3">
    <source>
        <dbReference type="Proteomes" id="UP001159100"/>
    </source>
</evidence>
<dbReference type="Pfam" id="PF05802">
    <property type="entry name" value="SctB2"/>
    <property type="match status" value="1"/>
</dbReference>
<accession>A0ABT6QI40</accession>
<protein>
    <recommendedName>
        <fullName evidence="4">Pathogenicity island effector protein</fullName>
    </recommendedName>
</protein>
<evidence type="ECO:0008006" key="4">
    <source>
        <dbReference type="Google" id="ProtNLM"/>
    </source>
</evidence>
<evidence type="ECO:0000256" key="1">
    <source>
        <dbReference type="SAM" id="Coils"/>
    </source>
</evidence>
<proteinExistence type="predicted"/>
<gene>
    <name evidence="2" type="ORF">POF45_03110</name>
</gene>
<dbReference type="RefSeq" id="WP_282315024.1">
    <property type="nucleotide sequence ID" value="NZ_JARBWL010000001.1"/>
</dbReference>
<keyword evidence="1" id="KW-0175">Coiled coil</keyword>
<reference evidence="2 3" key="1">
    <citation type="submission" date="2023-02" db="EMBL/GenBank/DDBJ databases">
        <title>Pseudomonas chrutzelriedensis sp. nov., a potently antifungal strain isolated from moss.</title>
        <authorList>
            <person name="Schnyder A."/>
            <person name="Kalawong R."/>
            <person name="Eberl L."/>
            <person name="Agnoli K."/>
        </authorList>
    </citation>
    <scope>NUCLEOTIDE SEQUENCE [LARGE SCALE GENOMIC DNA]</scope>
    <source>
        <strain evidence="2 3">681</strain>
    </source>
</reference>
<organism evidence="2 3">
    <name type="scientific">Pseudomonas fungipugnans</name>
    <dbReference type="NCBI Taxonomy" id="3024217"/>
    <lineage>
        <taxon>Bacteria</taxon>
        <taxon>Pseudomonadati</taxon>
        <taxon>Pseudomonadota</taxon>
        <taxon>Gammaproteobacteria</taxon>
        <taxon>Pseudomonadales</taxon>
        <taxon>Pseudomonadaceae</taxon>
        <taxon>Pseudomonas</taxon>
    </lineage>
</organism>
<sequence>MTTTVNTQPLAAALPVQDAGDTRTFDTGDNAFTRINEIIMLMKKMNIEMRDTLREFHDDMQKNAFDKQLTALETKQSAIESTFKAAMTGAIGQIVSGVVNFGGALTGSQLASSATTGLGKVSEGLGGVAAAGVSRDAQQAQILGEFQANAAENFAKNVAATADRAAEASRQLRDATRELVGLYERMANAVQMRAK</sequence>
<keyword evidence="3" id="KW-1185">Reference proteome</keyword>
<comment type="caution">
    <text evidence="2">The sequence shown here is derived from an EMBL/GenBank/DDBJ whole genome shotgun (WGS) entry which is preliminary data.</text>
</comment>